<sequence length="392" mass="43777">MKKLMVLMLSLLLCACSTSENKEKETPKEDSKNENTTVSFVGVGDNLIHEMIYKQADAAAGEMNDGKYDFTEMYTHVKKDIQKADLAYIDQESIVGGDALGISGYPTFNTPADIAKNVADTGFDIVNTANNHCLDKYQEGIDYSHEIWAKQKGIITAGTYTSQKDRDTIRTIKRKGITFSFLAYTYGTNGIEPPNPYSVAYFDEDRIREDVKKAKQLSDVVIVSAHWGDENVSAPTEFQKKYAKLFADLGVDVVVGEHPHVIQPVTWMDGKDGNKTLVIYSLGNFLNGMLDVNNVLGGMIRFDFVKDAKSSEISIQNVKWEPLITHYTGDAADIMNTRKNFTVYKLSDYSEELAEQHGLNGVDGQKVRLNDLYARTKKVITEIPVIEKGDTK</sequence>
<dbReference type="EMBL" id="JQIF01000049">
    <property type="protein sequence ID" value="KGJ52973.1"/>
    <property type="molecule type" value="Genomic_DNA"/>
</dbReference>
<dbReference type="PANTHER" id="PTHR33393">
    <property type="entry name" value="POLYGLUTAMINE SYNTHESIS ACCESSORY PROTEIN RV0574C-RELATED"/>
    <property type="match status" value="1"/>
</dbReference>
<organism evidence="4 5">
    <name type="scientific">Clostridium innocuum</name>
    <dbReference type="NCBI Taxonomy" id="1522"/>
    <lineage>
        <taxon>Bacteria</taxon>
        <taxon>Bacillati</taxon>
        <taxon>Bacillota</taxon>
        <taxon>Clostridia</taxon>
        <taxon>Eubacteriales</taxon>
        <taxon>Clostridiaceae</taxon>
        <taxon>Clostridium</taxon>
    </lineage>
</organism>
<evidence type="ECO:0000256" key="2">
    <source>
        <dbReference type="SAM" id="SignalP"/>
    </source>
</evidence>
<dbReference type="SUPFAM" id="SSF56300">
    <property type="entry name" value="Metallo-dependent phosphatases"/>
    <property type="match status" value="1"/>
</dbReference>
<dbReference type="Proteomes" id="UP000030008">
    <property type="component" value="Unassembled WGS sequence"/>
</dbReference>
<gene>
    <name evidence="4" type="ORF">CIAN88_11810</name>
</gene>
<dbReference type="PROSITE" id="PS51257">
    <property type="entry name" value="PROKAR_LIPOPROTEIN"/>
    <property type="match status" value="1"/>
</dbReference>
<feature type="domain" description="Capsule synthesis protein CapA" evidence="3">
    <location>
        <begin position="39"/>
        <end position="289"/>
    </location>
</feature>
<reference evidence="4 5" key="1">
    <citation type="submission" date="2014-08" db="EMBL/GenBank/DDBJ databases">
        <title>Clostridium innocuum, an unnegligible vancomycin-resistant pathogen causing extra-intestinal infections.</title>
        <authorList>
            <person name="Feng Y."/>
            <person name="Chiu C.-H."/>
        </authorList>
    </citation>
    <scope>NUCLEOTIDE SEQUENCE [LARGE SCALE GENOMIC DNA]</scope>
    <source>
        <strain evidence="4 5">AN88</strain>
    </source>
</reference>
<dbReference type="PANTHER" id="PTHR33393:SF12">
    <property type="entry name" value="CAPSULE BIOSYNTHESIS PROTEIN CAPA"/>
    <property type="match status" value="1"/>
</dbReference>
<accession>A0A099I7W4</accession>
<evidence type="ECO:0000256" key="1">
    <source>
        <dbReference type="ARBA" id="ARBA00005662"/>
    </source>
</evidence>
<dbReference type="SMART" id="SM00854">
    <property type="entry name" value="PGA_cap"/>
    <property type="match status" value="1"/>
</dbReference>
<dbReference type="Pfam" id="PF09587">
    <property type="entry name" value="PGA_cap"/>
    <property type="match status" value="1"/>
</dbReference>
<comment type="caution">
    <text evidence="4">The sequence shown here is derived from an EMBL/GenBank/DDBJ whole genome shotgun (WGS) entry which is preliminary data.</text>
</comment>
<dbReference type="RefSeq" id="WP_044905575.1">
    <property type="nucleotide sequence ID" value="NZ_JQIF01000049.1"/>
</dbReference>
<evidence type="ECO:0000259" key="3">
    <source>
        <dbReference type="SMART" id="SM00854"/>
    </source>
</evidence>
<evidence type="ECO:0000313" key="4">
    <source>
        <dbReference type="EMBL" id="KGJ52973.1"/>
    </source>
</evidence>
<dbReference type="InterPro" id="IPR019079">
    <property type="entry name" value="Capsule_synth_CapA"/>
</dbReference>
<comment type="similarity">
    <text evidence="1">Belongs to the CapA family.</text>
</comment>
<name>A0A099I7W4_CLOIN</name>
<protein>
    <submittedName>
        <fullName evidence="4">Capsule biosynthesis protein CapA</fullName>
    </submittedName>
</protein>
<dbReference type="InterPro" id="IPR052169">
    <property type="entry name" value="CW_Biosynth-Accessory"/>
</dbReference>
<dbReference type="Gene3D" id="3.60.21.10">
    <property type="match status" value="1"/>
</dbReference>
<dbReference type="AlphaFoldDB" id="A0A099I7W4"/>
<evidence type="ECO:0000313" key="5">
    <source>
        <dbReference type="Proteomes" id="UP000030008"/>
    </source>
</evidence>
<keyword evidence="2" id="KW-0732">Signal</keyword>
<proteinExistence type="inferred from homology"/>
<dbReference type="InterPro" id="IPR029052">
    <property type="entry name" value="Metallo-depent_PP-like"/>
</dbReference>
<feature type="chain" id="PRO_5001955965" evidence="2">
    <location>
        <begin position="22"/>
        <end position="392"/>
    </location>
</feature>
<dbReference type="CDD" id="cd07381">
    <property type="entry name" value="MPP_CapA"/>
    <property type="match status" value="1"/>
</dbReference>
<feature type="signal peptide" evidence="2">
    <location>
        <begin position="1"/>
        <end position="21"/>
    </location>
</feature>